<proteinExistence type="predicted"/>
<keyword evidence="1" id="KW-0732">Signal</keyword>
<evidence type="ECO:0000256" key="1">
    <source>
        <dbReference type="SAM" id="SignalP"/>
    </source>
</evidence>
<protein>
    <submittedName>
        <fullName evidence="3">Uncharacterized protein LOC119632364</fullName>
    </submittedName>
</protein>
<dbReference type="GeneID" id="119632364"/>
<keyword evidence="2" id="KW-1185">Reference proteome</keyword>
<accession>A0A8U0W7W8</accession>
<organism evidence="2 3">
    <name type="scientific">Glossina fuscipes</name>
    <dbReference type="NCBI Taxonomy" id="7396"/>
    <lineage>
        <taxon>Eukaryota</taxon>
        <taxon>Metazoa</taxon>
        <taxon>Ecdysozoa</taxon>
        <taxon>Arthropoda</taxon>
        <taxon>Hexapoda</taxon>
        <taxon>Insecta</taxon>
        <taxon>Pterygota</taxon>
        <taxon>Neoptera</taxon>
        <taxon>Endopterygota</taxon>
        <taxon>Diptera</taxon>
        <taxon>Brachycera</taxon>
        <taxon>Muscomorpha</taxon>
        <taxon>Hippoboscoidea</taxon>
        <taxon>Glossinidae</taxon>
        <taxon>Glossina</taxon>
    </lineage>
</organism>
<feature type="signal peptide" evidence="1">
    <location>
        <begin position="1"/>
        <end position="21"/>
    </location>
</feature>
<dbReference type="Proteomes" id="UP000092443">
    <property type="component" value="Unplaced"/>
</dbReference>
<sequence>MNFLHLSLLTFLIINIVAVYAVPVDESILHPDVQGSNSEYIHPTDNQEIFLKLKLLKKILFFG</sequence>
<evidence type="ECO:0000313" key="2">
    <source>
        <dbReference type="Proteomes" id="UP000092443"/>
    </source>
</evidence>
<dbReference type="RefSeq" id="XP_037881156.1">
    <property type="nucleotide sequence ID" value="XM_038025228.1"/>
</dbReference>
<dbReference type="AlphaFoldDB" id="A0A8U0W7W8"/>
<name>A0A8U0W7W8_9MUSC</name>
<feature type="chain" id="PRO_5035759638" evidence="1">
    <location>
        <begin position="22"/>
        <end position="63"/>
    </location>
</feature>
<dbReference type="KEGG" id="gfs:119632364"/>
<gene>
    <name evidence="3" type="primary">LOC119632364</name>
</gene>
<evidence type="ECO:0000313" key="3">
    <source>
        <dbReference type="RefSeq" id="XP_037881156.1"/>
    </source>
</evidence>
<reference evidence="3" key="1">
    <citation type="submission" date="2025-08" db="UniProtKB">
        <authorList>
            <consortium name="RefSeq"/>
        </authorList>
    </citation>
    <scope>IDENTIFICATION</scope>
    <source>
        <tissue evidence="3">Whole body pupa</tissue>
    </source>
</reference>